<gene>
    <name evidence="3" type="ORF">PM001_LOCUS124</name>
    <name evidence="4" type="ORF">PM001_LOCUS26822</name>
</gene>
<feature type="domain" description="Crossover junction endonuclease MUS81-like HHH" evidence="2">
    <location>
        <begin position="97"/>
        <end position="165"/>
    </location>
</feature>
<dbReference type="SUPFAM" id="SSF47802">
    <property type="entry name" value="DNA polymerase beta, N-terminal domain-like"/>
    <property type="match status" value="1"/>
</dbReference>
<dbReference type="GO" id="GO:0005634">
    <property type="term" value="C:nucleus"/>
    <property type="evidence" value="ECO:0007669"/>
    <property type="project" value="TreeGrafter"/>
</dbReference>
<evidence type="ECO:0000313" key="4">
    <source>
        <dbReference type="EMBL" id="CAK7941672.1"/>
    </source>
</evidence>
<feature type="compositionally biased region" description="Acidic residues" evidence="1">
    <location>
        <begin position="398"/>
        <end position="413"/>
    </location>
</feature>
<evidence type="ECO:0000256" key="1">
    <source>
        <dbReference type="SAM" id="MobiDB-lite"/>
    </source>
</evidence>
<organism evidence="3 5">
    <name type="scientific">Peronospora matthiolae</name>
    <dbReference type="NCBI Taxonomy" id="2874970"/>
    <lineage>
        <taxon>Eukaryota</taxon>
        <taxon>Sar</taxon>
        <taxon>Stramenopiles</taxon>
        <taxon>Oomycota</taxon>
        <taxon>Peronosporomycetes</taxon>
        <taxon>Peronosporales</taxon>
        <taxon>Peronosporaceae</taxon>
        <taxon>Peronospora</taxon>
    </lineage>
</organism>
<name>A0AAV1SXI6_9STRA</name>
<dbReference type="GO" id="GO:0003677">
    <property type="term" value="F:DNA binding"/>
    <property type="evidence" value="ECO:0007669"/>
    <property type="project" value="InterPro"/>
</dbReference>
<dbReference type="InterPro" id="IPR022312">
    <property type="entry name" value="DNA_pol_X"/>
</dbReference>
<feature type="region of interest" description="Disordered" evidence="1">
    <location>
        <begin position="456"/>
        <end position="479"/>
    </location>
</feature>
<dbReference type="EMBL" id="CAKLBY020000003">
    <property type="protein sequence ID" value="CAK7891145.1"/>
    <property type="molecule type" value="Genomic_DNA"/>
</dbReference>
<comment type="caution">
    <text evidence="3">The sequence shown here is derived from an EMBL/GenBank/DDBJ whole genome shotgun (WGS) entry which is preliminary data.</text>
</comment>
<accession>A0AAV1SXI6</accession>
<dbReference type="InterPro" id="IPR010996">
    <property type="entry name" value="HHH_MUS81"/>
</dbReference>
<dbReference type="EMBL" id="CAKLBY020000264">
    <property type="protein sequence ID" value="CAK7941672.1"/>
    <property type="molecule type" value="Genomic_DNA"/>
</dbReference>
<dbReference type="AlphaFoldDB" id="A0AAV1SXI6"/>
<evidence type="ECO:0000313" key="3">
    <source>
        <dbReference type="EMBL" id="CAK7891145.1"/>
    </source>
</evidence>
<feature type="region of interest" description="Disordered" evidence="1">
    <location>
        <begin position="164"/>
        <end position="183"/>
    </location>
</feature>
<feature type="region of interest" description="Disordered" evidence="1">
    <location>
        <begin position="374"/>
        <end position="413"/>
    </location>
</feature>
<protein>
    <recommendedName>
        <fullName evidence="2">Crossover junction endonuclease MUS81-like HHH domain-containing protein</fullName>
    </recommendedName>
</protein>
<dbReference type="Gene3D" id="1.10.150.110">
    <property type="entry name" value="DNA polymerase beta, N-terminal domain-like"/>
    <property type="match status" value="3"/>
</dbReference>
<feature type="compositionally biased region" description="Basic and acidic residues" evidence="1">
    <location>
        <begin position="71"/>
        <end position="81"/>
    </location>
</feature>
<evidence type="ECO:0000313" key="5">
    <source>
        <dbReference type="Proteomes" id="UP001162060"/>
    </source>
</evidence>
<dbReference type="GO" id="GO:0006303">
    <property type="term" value="P:double-strand break repair via nonhomologous end joining"/>
    <property type="evidence" value="ECO:0007669"/>
    <property type="project" value="TreeGrafter"/>
</dbReference>
<dbReference type="InterPro" id="IPR027421">
    <property type="entry name" value="DNA_pol_lamdba_lyase_dom_sf"/>
</dbReference>
<feature type="compositionally biased region" description="Polar residues" evidence="1">
    <location>
        <begin position="38"/>
        <end position="47"/>
    </location>
</feature>
<dbReference type="PANTHER" id="PTHR11276">
    <property type="entry name" value="DNA POLYMERASE TYPE-X FAMILY MEMBER"/>
    <property type="match status" value="1"/>
</dbReference>
<dbReference type="GO" id="GO:0003887">
    <property type="term" value="F:DNA-directed DNA polymerase activity"/>
    <property type="evidence" value="ECO:0007669"/>
    <property type="project" value="InterPro"/>
</dbReference>
<reference evidence="3" key="1">
    <citation type="submission" date="2024-01" db="EMBL/GenBank/DDBJ databases">
        <authorList>
            <person name="Webb A."/>
        </authorList>
    </citation>
    <scope>NUCLEOTIDE SEQUENCE</scope>
    <source>
        <strain evidence="3">Pm1</strain>
    </source>
</reference>
<dbReference type="Pfam" id="PF14716">
    <property type="entry name" value="HHH_8"/>
    <property type="match status" value="1"/>
</dbReference>
<dbReference type="Proteomes" id="UP001162060">
    <property type="component" value="Unassembled WGS sequence"/>
</dbReference>
<dbReference type="PANTHER" id="PTHR11276:SF28">
    <property type="entry name" value="DNA POLYMERASE LAMBDA"/>
    <property type="match status" value="1"/>
</dbReference>
<proteinExistence type="predicted"/>
<feature type="compositionally biased region" description="Acidic residues" evidence="1">
    <location>
        <begin position="462"/>
        <end position="479"/>
    </location>
</feature>
<sequence>MVGAIEGQQPDSSPRACKQKGVKRDHTAVDESDDVDAKQSTGEQSVTDGDVGMTESAKPEEGEVATDAEEERVKEPSPKLPRLAEDVLKKPAAVGSNQVIVNALFDYAEEQLQQGHTGKGVTHLRAARALRDHSSAITTGTEARDVPLVGTKLAAEVEQILESGKVEDTTEVGNPDEDKPTEPRLVRELRASTAKCAENQPVVDKLLRYGEHQLHARNGSKGTSYLRAARKLQLTDHVIASGAQAREEVALVGPVIADAIDQILEHKCIGKGATCSAKTIETDTSEKDRDENSAVRPENQFIVDALVDYGDRCFQLSQWEEGVTHLRAAKAIRDADVTVTTGKQAAEELNECSVVDKIDSIIDGHDNAVEEDEVVDDDDGAVGRTSSVERVGEKYDQDEASSDSSISEEEEQETALAVAATRLQDAAELVADSSVVKALGCIGEKVATFISTGVALHSAEDISTDDDDETEDTAMDEQE</sequence>
<evidence type="ECO:0000259" key="2">
    <source>
        <dbReference type="Pfam" id="PF14716"/>
    </source>
</evidence>
<feature type="region of interest" description="Disordered" evidence="1">
    <location>
        <begin position="1"/>
        <end position="81"/>
    </location>
</feature>